<dbReference type="Gene3D" id="1.25.40.10">
    <property type="entry name" value="Tetratricopeptide repeat domain"/>
    <property type="match status" value="1"/>
</dbReference>
<protein>
    <submittedName>
        <fullName evidence="3">Helix-turn-helix transcriptional regulator</fullName>
    </submittedName>
</protein>
<evidence type="ECO:0000313" key="3">
    <source>
        <dbReference type="EMBL" id="MDN4608066.1"/>
    </source>
</evidence>
<comment type="caution">
    <text evidence="3">The sequence shown here is derived from an EMBL/GenBank/DDBJ whole genome shotgun (WGS) entry which is preliminary data.</text>
</comment>
<keyword evidence="1" id="KW-0802">TPR repeat</keyword>
<feature type="domain" description="HTH cro/C1-type" evidence="2">
    <location>
        <begin position="7"/>
        <end position="61"/>
    </location>
</feature>
<dbReference type="Gene3D" id="1.10.260.40">
    <property type="entry name" value="lambda repressor-like DNA-binding domains"/>
    <property type="match status" value="1"/>
</dbReference>
<reference evidence="3" key="1">
    <citation type="submission" date="2023-03" db="EMBL/GenBank/DDBJ databases">
        <title>MT1 and MT2 Draft Genomes of Novel Species.</title>
        <authorList>
            <person name="Venkateswaran K."/>
        </authorList>
    </citation>
    <scope>NUCLEOTIDE SEQUENCE</scope>
    <source>
        <strain evidence="3">F6_3S_P_2</strain>
    </source>
</reference>
<dbReference type="InterPro" id="IPR019734">
    <property type="entry name" value="TPR_rpt"/>
</dbReference>
<evidence type="ECO:0000259" key="2">
    <source>
        <dbReference type="PROSITE" id="PS50943"/>
    </source>
</evidence>
<dbReference type="InterPro" id="IPR001387">
    <property type="entry name" value="Cro/C1-type_HTH"/>
</dbReference>
<evidence type="ECO:0000313" key="4">
    <source>
        <dbReference type="Proteomes" id="UP001175097"/>
    </source>
</evidence>
<dbReference type="SMART" id="SM00028">
    <property type="entry name" value="TPR"/>
    <property type="match status" value="2"/>
</dbReference>
<dbReference type="InterPro" id="IPR010982">
    <property type="entry name" value="Lambda_DNA-bd_dom_sf"/>
</dbReference>
<organism evidence="3 4">
    <name type="scientific">Sporosarcina highlanderae</name>
    <dbReference type="NCBI Taxonomy" id="3035916"/>
    <lineage>
        <taxon>Bacteria</taxon>
        <taxon>Bacillati</taxon>
        <taxon>Bacillota</taxon>
        <taxon>Bacilli</taxon>
        <taxon>Bacillales</taxon>
        <taxon>Caryophanaceae</taxon>
        <taxon>Sporosarcina</taxon>
    </lineage>
</organism>
<dbReference type="InterPro" id="IPR011990">
    <property type="entry name" value="TPR-like_helical_dom_sf"/>
</dbReference>
<dbReference type="PROSITE" id="PS50005">
    <property type="entry name" value="TPR"/>
    <property type="match status" value="1"/>
</dbReference>
<dbReference type="Pfam" id="PF01381">
    <property type="entry name" value="HTH_3"/>
    <property type="match status" value="1"/>
</dbReference>
<name>A0ABT8JSC0_9BACL</name>
<dbReference type="SMART" id="SM00530">
    <property type="entry name" value="HTH_XRE"/>
    <property type="match status" value="1"/>
</dbReference>
<dbReference type="SUPFAM" id="SSF48452">
    <property type="entry name" value="TPR-like"/>
    <property type="match status" value="1"/>
</dbReference>
<evidence type="ECO:0000256" key="1">
    <source>
        <dbReference type="PROSITE-ProRule" id="PRU00339"/>
    </source>
</evidence>
<keyword evidence="4" id="KW-1185">Reference proteome</keyword>
<dbReference type="PROSITE" id="PS50943">
    <property type="entry name" value="HTH_CROC1"/>
    <property type="match status" value="1"/>
</dbReference>
<gene>
    <name evidence="3" type="ORF">P5G49_11365</name>
</gene>
<dbReference type="EMBL" id="JAROCC010000008">
    <property type="protein sequence ID" value="MDN4608066.1"/>
    <property type="molecule type" value="Genomic_DNA"/>
</dbReference>
<dbReference type="Proteomes" id="UP001175097">
    <property type="component" value="Unassembled WGS sequence"/>
</dbReference>
<proteinExistence type="predicted"/>
<dbReference type="CDD" id="cd00093">
    <property type="entry name" value="HTH_XRE"/>
    <property type="match status" value="1"/>
</dbReference>
<feature type="repeat" description="TPR" evidence="1">
    <location>
        <begin position="259"/>
        <end position="292"/>
    </location>
</feature>
<dbReference type="SUPFAM" id="SSF47413">
    <property type="entry name" value="lambda repressor-like DNA-binding domains"/>
    <property type="match status" value="1"/>
</dbReference>
<accession>A0ABT8JSC0</accession>
<sequence>MIEGKIIKFHRELQGLNQAELGNGICSKTHISKIERGLTEVSKETIEMLAERLQIDMAAEIDTYLSLDLLLKEWHESIILKLNAKARSIKEQLESIVLLQIPDFYRSKTLVLARYYMSIDEDAKARSLIKEMDSWIDLSSFDQNMLLHIKGEYCLKYKKDYTKAIAFLKRIDLTYYNNAEYYYHLAIAYHHTNSRVLAYYYATKALDFFTSKHSFTRIIETEMLMLIQVEQEEYFDPKESGYPRLIEMADSLGLEYQKTQLLHNYAYQQFRYGDYEKAFEYYSKALKLIEPNNSQYLISLEGYLNAATKLGKMTEAELLRIANEGISLSEKISDTMSKHYFHLHIYKITNDVKQYYQYLESELYPSLKKAGYGLAAETYEIKLFDFYSEKGDIEQAYKYAAPMMDKHRKNSELV</sequence>
<dbReference type="RefSeq" id="WP_301243885.1">
    <property type="nucleotide sequence ID" value="NZ_JAROCC010000008.1"/>
</dbReference>